<dbReference type="OrthoDB" id="5132116at2759"/>
<keyword evidence="2 14" id="KW-0227">DNA damage</keyword>
<keyword evidence="3 14" id="KW-0378">Hydrolase</keyword>
<dbReference type="STRING" id="1447875.A0A2B7YDD7"/>
<dbReference type="FunFam" id="3.30.420.40:FF:000224">
    <property type="entry name" value="NuA4 histone acetyltransferase subunit"/>
    <property type="match status" value="1"/>
</dbReference>
<dbReference type="Gene3D" id="3.90.640.10">
    <property type="entry name" value="Actin, Chain A, domain 4"/>
    <property type="match status" value="1"/>
</dbReference>
<dbReference type="PANTHER" id="PTHR11264:SF0">
    <property type="entry name" value="URACIL-DNA GLYCOSYLASE"/>
    <property type="match status" value="1"/>
</dbReference>
<keyword evidence="6 14" id="KW-0496">Mitochondrion</keyword>
<evidence type="ECO:0000256" key="12">
    <source>
        <dbReference type="ARBA" id="ARBA00038661"/>
    </source>
</evidence>
<dbReference type="SMART" id="SM00986">
    <property type="entry name" value="UDG"/>
    <property type="match status" value="1"/>
</dbReference>
<dbReference type="PROSITE" id="PS00130">
    <property type="entry name" value="U_DNA_GLYCOSYLASE"/>
    <property type="match status" value="1"/>
</dbReference>
<evidence type="ECO:0000256" key="8">
    <source>
        <dbReference type="ARBA" id="ARBA00023163"/>
    </source>
</evidence>
<sequence length="897" mass="97833">MSSLVPPATAEYGGDEVSAIILDPGYSSVRAGFAGEDTPKSVIPSYYGKYSTDAQDKYIYGDSIYVTPRPGLSIHNPMGREGIVEDWDMAEKVWEYSFTSRLTGQRSGNPLYNGLNDNTNGDMPVDMDVVEAEEKPLADSPLLMTECGWNPVKAREKTIEIAMEKWGSPAFYLARNGPLAAFASGKASALVIDIGASGVSVTPVHDGLVLKRGVQHSHLGGDYISSQIRALFKSNSPQPITITPHYLVSSKTAVDAGQPAQATYKTIPADRAPDQSFRRLLEDRTISEFKECVVQVWPGPHSLASTSPNGVSNEEIARGNPGRPFEFPDGYNQIFGAERYRVVESLFDAQAHIPDSDSEFPAPTPAQTIPELIRSSLNQVDVDIRPNLLANVVVTGATSLLYGFNDRLNYELINMFPSPRVRITAPGNTAERKFGPWIGGSILASLGTFHQLWISKKEFEEHGPNIVEKRDIILHLSSLSTSPSTIPTMQPASRKRDASNLGSGAAVGVDTKKSKTTITSFFGVPKAKVSSAPLSTSNNATTTSQPPAFTPTTNFNKEKWVASLTPEQKELLQLEIDTLDESWLAHLKEEVLSKEFLNLKRFLKKEIASGEKIFPPLEDVYSWSRHTPLPTVRVVILGQDPYHNHNQAHGLCFSVRPPMPAPPSLKNMYIALKNDYPSFVQPPKNGGHLLPWAQRGVLMLNTCLTVRAHKADSHSKQGWEKFTQKVIDLVAKKRTRGVVFLAWGKPAGARVAHIAKEKGSKHCVLQSVHPSPLSAHRGFLTCGHFKKTNEWLSERYGEEGMIDWNLVEGAPSLLTSSTSTSTIKTITTSQNGAKENTTTASTATKTQAVVTNIEAKTETNGGEVVPGNPSLPPSQQEAEDDADALQALAEAECELSD</sequence>
<dbReference type="Proteomes" id="UP000223968">
    <property type="component" value="Unassembled WGS sequence"/>
</dbReference>
<dbReference type="SUPFAM" id="SSF52141">
    <property type="entry name" value="Uracil-DNA glycosylase-like"/>
    <property type="match status" value="1"/>
</dbReference>
<dbReference type="InterPro" id="IPR036895">
    <property type="entry name" value="Uracil-DNA_glycosylase-like_sf"/>
</dbReference>
<dbReference type="GO" id="GO:0097510">
    <property type="term" value="P:base-excision repair, AP site formation via deaminated base removal"/>
    <property type="evidence" value="ECO:0007669"/>
    <property type="project" value="TreeGrafter"/>
</dbReference>
<evidence type="ECO:0000256" key="15">
    <source>
        <dbReference type="PROSITE-ProRule" id="PRU10072"/>
    </source>
</evidence>
<dbReference type="InterPro" id="IPR004000">
    <property type="entry name" value="Actin"/>
</dbReference>
<gene>
    <name evidence="14" type="primary">UNG1</name>
    <name evidence="18" type="ORF">AJ79_00105</name>
</gene>
<dbReference type="FunFam" id="3.90.640.10:FF:000063">
    <property type="entry name" value="Chromatin remodeling and histone acetyltransferase complexes subunit putative"/>
    <property type="match status" value="1"/>
</dbReference>
<dbReference type="InterPro" id="IPR018085">
    <property type="entry name" value="Ura-DNA_Glyclase_AS"/>
</dbReference>
<comment type="similarity">
    <text evidence="1 14">Belongs to the uracil-DNA glycosylase (UDG) superfamily. UNG family.</text>
</comment>
<evidence type="ECO:0000256" key="7">
    <source>
        <dbReference type="ARBA" id="ARBA00023159"/>
    </source>
</evidence>
<comment type="subcellular location">
    <subcellularLocation>
        <location evidence="14">Mitochondrion</location>
    </subcellularLocation>
    <subcellularLocation>
        <location evidence="14">Nucleus</location>
    </subcellularLocation>
</comment>
<evidence type="ECO:0000256" key="1">
    <source>
        <dbReference type="ARBA" id="ARBA00008184"/>
    </source>
</evidence>
<dbReference type="NCBIfam" id="NF003589">
    <property type="entry name" value="PRK05254.1-2"/>
    <property type="match status" value="1"/>
</dbReference>
<comment type="function">
    <text evidence="14">Excises uracil residues from the DNA which can arise as a result of misincorporation of dUMP residues by DNA polymerase or due to deamination of cytosine.</text>
</comment>
<keyword evidence="19" id="KW-1185">Reference proteome</keyword>
<dbReference type="NCBIfam" id="NF003588">
    <property type="entry name" value="PRK05254.1-1"/>
    <property type="match status" value="1"/>
</dbReference>
<dbReference type="SMART" id="SM00987">
    <property type="entry name" value="UreE_C"/>
    <property type="match status" value="1"/>
</dbReference>
<evidence type="ECO:0000313" key="18">
    <source>
        <dbReference type="EMBL" id="PGH19071.1"/>
    </source>
</evidence>
<evidence type="ECO:0000256" key="4">
    <source>
        <dbReference type="ARBA" id="ARBA00022853"/>
    </source>
</evidence>
<dbReference type="InterPro" id="IPR005122">
    <property type="entry name" value="Uracil-DNA_glycosylase-like"/>
</dbReference>
<dbReference type="AlphaFoldDB" id="A0A2B7YDD7"/>
<evidence type="ECO:0000256" key="5">
    <source>
        <dbReference type="ARBA" id="ARBA00023015"/>
    </source>
</evidence>
<dbReference type="Gene3D" id="3.30.420.40">
    <property type="match status" value="3"/>
</dbReference>
<reference evidence="18 19" key="1">
    <citation type="submission" date="2017-10" db="EMBL/GenBank/DDBJ databases">
        <title>Comparative genomics in systemic dimorphic fungi from Ajellomycetaceae.</title>
        <authorList>
            <person name="Munoz J.F."/>
            <person name="Mcewen J.G."/>
            <person name="Clay O.K."/>
            <person name="Cuomo C.A."/>
        </authorList>
    </citation>
    <scope>NUCLEOTIDE SEQUENCE [LARGE SCALE GENOMIC DNA]</scope>
    <source>
        <strain evidence="18 19">UAMH5409</strain>
    </source>
</reference>
<keyword evidence="10 14" id="KW-0539">Nucleus</keyword>
<feature type="active site" description="Proton acceptor" evidence="14 15">
    <location>
        <position position="640"/>
    </location>
</feature>
<evidence type="ECO:0000256" key="2">
    <source>
        <dbReference type="ARBA" id="ARBA00022763"/>
    </source>
</evidence>
<dbReference type="Pfam" id="PF00022">
    <property type="entry name" value="Actin"/>
    <property type="match status" value="1"/>
</dbReference>
<dbReference type="HAMAP" id="MF_00148">
    <property type="entry name" value="UDG"/>
    <property type="match status" value="1"/>
</dbReference>
<dbReference type="GO" id="GO:0005739">
    <property type="term" value="C:mitochondrion"/>
    <property type="evidence" value="ECO:0007669"/>
    <property type="project" value="UniProtKB-SubCell"/>
</dbReference>
<evidence type="ECO:0000259" key="17">
    <source>
        <dbReference type="SMART" id="SM00986"/>
    </source>
</evidence>
<keyword evidence="5" id="KW-0805">Transcription regulation</keyword>
<comment type="function">
    <text evidence="13">Chromatin interaction component of the NuA4 histone acetyltransferase complex which is involved in transcriptional activation of selected genes principally by acetylation of nucleosomal histone H4 and H2A. The NuA4 complex is also involved in DNA repair. Is required for NuA4 complex integrity. Component of the SWR1 complex which mediates the ATP-dependent exchange of histone H2A for the H2A variant HZT1 leading to transcriptional regulation of selected genes by chromatin remodeling. Component of the INO80 complex which remodels chromatin by shifting nucleosomes and is involved in DNA repair.</text>
</comment>
<dbReference type="Gene3D" id="3.40.470.10">
    <property type="entry name" value="Uracil-DNA glycosylase-like domain"/>
    <property type="match status" value="1"/>
</dbReference>
<evidence type="ECO:0000256" key="6">
    <source>
        <dbReference type="ARBA" id="ARBA00023128"/>
    </source>
</evidence>
<dbReference type="NCBIfam" id="TIGR00628">
    <property type="entry name" value="ung"/>
    <property type="match status" value="1"/>
</dbReference>
<dbReference type="FunFam" id="3.30.420.40:FF:000058">
    <property type="entry name" value="Putative actin-related protein 5"/>
    <property type="match status" value="1"/>
</dbReference>
<dbReference type="InterPro" id="IPR043129">
    <property type="entry name" value="ATPase_NBD"/>
</dbReference>
<dbReference type="GO" id="GO:0004844">
    <property type="term" value="F:uracil DNA N-glycosylase activity"/>
    <property type="evidence" value="ECO:0007669"/>
    <property type="project" value="UniProtKB-UniRule"/>
</dbReference>
<evidence type="ECO:0000256" key="9">
    <source>
        <dbReference type="ARBA" id="ARBA00023204"/>
    </source>
</evidence>
<comment type="similarity">
    <text evidence="11">Belongs to the actin family. ARP4 subfamily.</text>
</comment>
<dbReference type="PANTHER" id="PTHR11264">
    <property type="entry name" value="URACIL-DNA GLYCOSYLASE"/>
    <property type="match status" value="1"/>
</dbReference>
<evidence type="ECO:0000313" key="19">
    <source>
        <dbReference type="Proteomes" id="UP000223968"/>
    </source>
</evidence>
<evidence type="ECO:0000256" key="14">
    <source>
        <dbReference type="HAMAP-Rule" id="MF_03166"/>
    </source>
</evidence>
<dbReference type="FunFam" id="3.40.470.10:FF:000007">
    <property type="entry name" value="Uracil-DNA glycosylase"/>
    <property type="match status" value="1"/>
</dbReference>
<dbReference type="CDD" id="cd10027">
    <property type="entry name" value="UDG-F1-like"/>
    <property type="match status" value="1"/>
</dbReference>
<dbReference type="NCBIfam" id="NF003592">
    <property type="entry name" value="PRK05254.1-5"/>
    <property type="match status" value="1"/>
</dbReference>
<dbReference type="GO" id="GO:0006325">
    <property type="term" value="P:chromatin organization"/>
    <property type="evidence" value="ECO:0007669"/>
    <property type="project" value="UniProtKB-KW"/>
</dbReference>
<organism evidence="18 19">
    <name type="scientific">Helicocarpus griseus UAMH5409</name>
    <dbReference type="NCBI Taxonomy" id="1447875"/>
    <lineage>
        <taxon>Eukaryota</taxon>
        <taxon>Fungi</taxon>
        <taxon>Dikarya</taxon>
        <taxon>Ascomycota</taxon>
        <taxon>Pezizomycotina</taxon>
        <taxon>Eurotiomycetes</taxon>
        <taxon>Eurotiomycetidae</taxon>
        <taxon>Onygenales</taxon>
        <taxon>Ajellomycetaceae</taxon>
        <taxon>Helicocarpus</taxon>
    </lineage>
</organism>
<accession>A0A2B7YDD7</accession>
<feature type="domain" description="Uracil-DNA glycosylase-like" evidence="17">
    <location>
        <begin position="625"/>
        <end position="792"/>
    </location>
</feature>
<comment type="catalytic activity">
    <reaction evidence="14">
        <text>Hydrolyzes single-stranded DNA or mismatched double-stranded DNA and polynucleotides, releasing free uracil.</text>
        <dbReference type="EC" id="3.2.2.27"/>
    </reaction>
</comment>
<protein>
    <recommendedName>
        <fullName evidence="14">Uracil-DNA glycosylase</fullName>
        <shortName evidence="14">UDG</shortName>
        <ecNumber evidence="14">3.2.2.27</ecNumber>
    </recommendedName>
</protein>
<comment type="subunit">
    <text evidence="12">Component of the NuA4 histone acetyltransferase complex, of the INO80 chromatin remodeling complex, and of the SWR1 chromatin remodeling complex.</text>
</comment>
<evidence type="ECO:0000256" key="13">
    <source>
        <dbReference type="ARBA" id="ARBA00053941"/>
    </source>
</evidence>
<keyword evidence="9 14" id="KW-0234">DNA repair</keyword>
<dbReference type="EMBL" id="PDNB01000001">
    <property type="protein sequence ID" value="PGH19071.1"/>
    <property type="molecule type" value="Genomic_DNA"/>
</dbReference>
<dbReference type="InterPro" id="IPR002043">
    <property type="entry name" value="UDG_fam1"/>
</dbReference>
<keyword evidence="4" id="KW-0156">Chromatin regulator</keyword>
<keyword evidence="8" id="KW-0804">Transcription</keyword>
<evidence type="ECO:0000256" key="16">
    <source>
        <dbReference type="SAM" id="MobiDB-lite"/>
    </source>
</evidence>
<keyword evidence="7" id="KW-0010">Activator</keyword>
<evidence type="ECO:0000256" key="10">
    <source>
        <dbReference type="ARBA" id="ARBA00023242"/>
    </source>
</evidence>
<comment type="caution">
    <text evidence="18">The sequence shown here is derived from an EMBL/GenBank/DDBJ whole genome shotgun (WGS) entry which is preliminary data.</text>
</comment>
<dbReference type="CDD" id="cd13395">
    <property type="entry name" value="ASKHA_NBD_Arp4_ACTL6-like"/>
    <property type="match status" value="1"/>
</dbReference>
<feature type="region of interest" description="Disordered" evidence="16">
    <location>
        <begin position="484"/>
        <end position="506"/>
    </location>
</feature>
<evidence type="ECO:0000256" key="3">
    <source>
        <dbReference type="ARBA" id="ARBA00022801"/>
    </source>
</evidence>
<dbReference type="SMART" id="SM00268">
    <property type="entry name" value="ACTIN"/>
    <property type="match status" value="1"/>
</dbReference>
<dbReference type="Pfam" id="PF03167">
    <property type="entry name" value="UDG"/>
    <property type="match status" value="1"/>
</dbReference>
<feature type="region of interest" description="Disordered" evidence="16">
    <location>
        <begin position="856"/>
        <end position="883"/>
    </location>
</feature>
<name>A0A2B7YDD7_9EURO</name>
<dbReference type="SUPFAM" id="SSF53067">
    <property type="entry name" value="Actin-like ATPase domain"/>
    <property type="match status" value="2"/>
</dbReference>
<dbReference type="EC" id="3.2.2.27" evidence="14"/>
<dbReference type="GO" id="GO:0005634">
    <property type="term" value="C:nucleus"/>
    <property type="evidence" value="ECO:0007669"/>
    <property type="project" value="UniProtKB-SubCell"/>
</dbReference>
<feature type="region of interest" description="Disordered" evidence="16">
    <location>
        <begin position="532"/>
        <end position="552"/>
    </location>
</feature>
<evidence type="ECO:0000256" key="11">
    <source>
        <dbReference type="ARBA" id="ARBA00038320"/>
    </source>
</evidence>
<proteinExistence type="inferred from homology"/>